<protein>
    <recommendedName>
        <fullName evidence="1">DDE-1 domain-containing protein</fullName>
    </recommendedName>
</protein>
<evidence type="ECO:0000313" key="3">
    <source>
        <dbReference type="Proteomes" id="UP001159363"/>
    </source>
</evidence>
<dbReference type="EMBL" id="JARBHB010000001">
    <property type="protein sequence ID" value="KAJ8895904.1"/>
    <property type="molecule type" value="Genomic_DNA"/>
</dbReference>
<evidence type="ECO:0000259" key="1">
    <source>
        <dbReference type="Pfam" id="PF03184"/>
    </source>
</evidence>
<feature type="domain" description="DDE-1" evidence="1">
    <location>
        <begin position="2"/>
        <end position="82"/>
    </location>
</feature>
<proteinExistence type="predicted"/>
<accession>A0ABQ9IGY8</accession>
<dbReference type="Pfam" id="PF03184">
    <property type="entry name" value="DDE_1"/>
    <property type="match status" value="1"/>
</dbReference>
<evidence type="ECO:0000313" key="2">
    <source>
        <dbReference type="EMBL" id="KAJ8895904.1"/>
    </source>
</evidence>
<reference evidence="2 3" key="1">
    <citation type="submission" date="2023-02" db="EMBL/GenBank/DDBJ databases">
        <title>LHISI_Scaffold_Assembly.</title>
        <authorList>
            <person name="Stuart O.P."/>
            <person name="Cleave R."/>
            <person name="Magrath M.J.L."/>
            <person name="Mikheyev A.S."/>
        </authorList>
    </citation>
    <scope>NUCLEOTIDE SEQUENCE [LARGE SCALE GENOMIC DNA]</scope>
    <source>
        <strain evidence="2">Daus_M_001</strain>
        <tissue evidence="2">Leg muscle</tissue>
    </source>
</reference>
<dbReference type="Proteomes" id="UP001159363">
    <property type="component" value="Chromosome 1"/>
</dbReference>
<sequence>MLPVEYHANKSARMTADTFTTFMHALDCKTGTLCRKILLFLNNCAAHSQEVSFFRYIKDVSFLPNYTSVFQLLDMGVIKSFMHYSQSGNEDECTSSCSLHYNSMEEANCFAKCGVSYETPSSRVEENDPKFDDDSKNLDKINDFNMCASCDKEVVTCGIQSIESLCDTTQYVKYSSGEEPDSESTAQTDCPNIFRNTHCTSNI</sequence>
<organism evidence="2 3">
    <name type="scientific">Dryococelus australis</name>
    <dbReference type="NCBI Taxonomy" id="614101"/>
    <lineage>
        <taxon>Eukaryota</taxon>
        <taxon>Metazoa</taxon>
        <taxon>Ecdysozoa</taxon>
        <taxon>Arthropoda</taxon>
        <taxon>Hexapoda</taxon>
        <taxon>Insecta</taxon>
        <taxon>Pterygota</taxon>
        <taxon>Neoptera</taxon>
        <taxon>Polyneoptera</taxon>
        <taxon>Phasmatodea</taxon>
        <taxon>Verophasmatodea</taxon>
        <taxon>Anareolatae</taxon>
        <taxon>Phasmatidae</taxon>
        <taxon>Eurycanthinae</taxon>
        <taxon>Dryococelus</taxon>
    </lineage>
</organism>
<gene>
    <name evidence="2" type="ORF">PR048_001244</name>
</gene>
<keyword evidence="3" id="KW-1185">Reference proteome</keyword>
<name>A0ABQ9IGY8_9NEOP</name>
<comment type="caution">
    <text evidence="2">The sequence shown here is derived from an EMBL/GenBank/DDBJ whole genome shotgun (WGS) entry which is preliminary data.</text>
</comment>
<dbReference type="InterPro" id="IPR004875">
    <property type="entry name" value="DDE_SF_endonuclease_dom"/>
</dbReference>